<dbReference type="OrthoDB" id="9761808at2"/>
<proteinExistence type="inferred from homology"/>
<evidence type="ECO:0000256" key="3">
    <source>
        <dbReference type="ARBA" id="ARBA00012916"/>
    </source>
</evidence>
<dbReference type="Proteomes" id="UP000554837">
    <property type="component" value="Unassembled WGS sequence"/>
</dbReference>
<keyword evidence="14" id="KW-1185">Reference proteome</keyword>
<dbReference type="GO" id="GO:0097367">
    <property type="term" value="F:carbohydrate derivative binding"/>
    <property type="evidence" value="ECO:0007669"/>
    <property type="project" value="InterPro"/>
</dbReference>
<dbReference type="GO" id="GO:0005829">
    <property type="term" value="C:cytosol"/>
    <property type="evidence" value="ECO:0007669"/>
    <property type="project" value="TreeGrafter"/>
</dbReference>
<evidence type="ECO:0000259" key="11">
    <source>
        <dbReference type="PROSITE" id="PS51278"/>
    </source>
</evidence>
<sequence>MCGIVGAVSSKNITPILIEGLKRLEYRGYDSCGVAVHQDGALRRARSTSRVAELQAQAAEDGIASDTGIAHTRWATHGAPAVRNAHPHFSPGPNAAEGSAGRVALVHNGIIENHDELRAELQAKGYQFHSQTDTEVICHLVDSLYTGDLLEAVQQAIGRLKGAYAIAVFHRDEPQRVVGAREGSPLVLGVGQDAATPERFLASDAMALAGVTDQICYLEEGDVVDLQLGKHWVTHKGESGRFEQVNREVKTVHAHSGAAELGPYRHYMQKEIFEQPKAIADTLDAVETIGPELLGAGAGARLKNVDRVLILACGTSYYSGSTAKYWLESIAKIPTSVEIASEYRYRDSVPDPRTLVVTISQSGETADTLAALKHARSLGMEQTLTVCNVATSAMVRECALNFITRAGAEIGVASTKAFTTQLVGLFLLTLVLAKQRGHLSEAQEEQYLKELRHLPLAVQAVLALEPQVVAWSEAFARKENALFLGRGLHYPIALEGALKLKEISYIHAEAYPAGELKHGPLALVTAEMPVVTVAPNDALLEKLKSNLQEVRARGGELFVFADSDSHIESGEGLHVIRMPEHYGALSPILHVIPLQLLAYHTACARGTDVDKPRNLAKSVTVE</sequence>
<dbReference type="Pfam" id="PF01380">
    <property type="entry name" value="SIS"/>
    <property type="match status" value="2"/>
</dbReference>
<evidence type="ECO:0000259" key="12">
    <source>
        <dbReference type="PROSITE" id="PS51464"/>
    </source>
</evidence>
<name>A0A840SA03_9BURK</name>
<evidence type="ECO:0000313" key="13">
    <source>
        <dbReference type="EMBL" id="MBB5206358.1"/>
    </source>
</evidence>
<dbReference type="PROSITE" id="PS51464">
    <property type="entry name" value="SIS"/>
    <property type="match status" value="2"/>
</dbReference>
<dbReference type="EMBL" id="JACHHO010000010">
    <property type="protein sequence ID" value="MBB5206358.1"/>
    <property type="molecule type" value="Genomic_DNA"/>
</dbReference>
<keyword evidence="8" id="KW-0677">Repeat</keyword>
<dbReference type="InterPro" id="IPR029055">
    <property type="entry name" value="Ntn_hydrolases_N"/>
</dbReference>
<dbReference type="Gene3D" id="3.40.50.10490">
    <property type="entry name" value="Glucose-6-phosphate isomerase like protein, domain 1"/>
    <property type="match status" value="2"/>
</dbReference>
<reference evidence="13 14" key="1">
    <citation type="submission" date="2020-08" db="EMBL/GenBank/DDBJ databases">
        <title>Genomic Encyclopedia of Type Strains, Phase IV (KMG-IV): sequencing the most valuable type-strain genomes for metagenomic binning, comparative biology and taxonomic classification.</title>
        <authorList>
            <person name="Goeker M."/>
        </authorList>
    </citation>
    <scope>NUCLEOTIDE SEQUENCE [LARGE SCALE GENOMIC DNA]</scope>
    <source>
        <strain evidence="13 14">DSM 23958</strain>
    </source>
</reference>
<dbReference type="GO" id="GO:0004360">
    <property type="term" value="F:glutamine-fructose-6-phosphate transaminase (isomerizing) activity"/>
    <property type="evidence" value="ECO:0007669"/>
    <property type="project" value="UniProtKB-UniRule"/>
</dbReference>
<evidence type="ECO:0000256" key="7">
    <source>
        <dbReference type="ARBA" id="ARBA00022679"/>
    </source>
</evidence>
<dbReference type="Pfam" id="PF13522">
    <property type="entry name" value="GATase_6"/>
    <property type="match status" value="1"/>
</dbReference>
<feature type="active site" description="Nucleophile; for GATase activity" evidence="10">
    <location>
        <position position="2"/>
    </location>
</feature>
<evidence type="ECO:0000256" key="5">
    <source>
        <dbReference type="ARBA" id="ARBA00022490"/>
    </source>
</evidence>
<comment type="subcellular location">
    <subcellularLocation>
        <location evidence="2 10">Cytoplasm</location>
    </subcellularLocation>
</comment>
<dbReference type="SUPFAM" id="SSF53697">
    <property type="entry name" value="SIS domain"/>
    <property type="match status" value="1"/>
</dbReference>
<dbReference type="CDD" id="cd00714">
    <property type="entry name" value="GFAT"/>
    <property type="match status" value="1"/>
</dbReference>
<evidence type="ECO:0000256" key="8">
    <source>
        <dbReference type="ARBA" id="ARBA00022737"/>
    </source>
</evidence>
<dbReference type="PANTHER" id="PTHR10937:SF0">
    <property type="entry name" value="GLUTAMINE--FRUCTOSE-6-PHOSPHATE TRANSAMINASE (ISOMERIZING)"/>
    <property type="match status" value="1"/>
</dbReference>
<feature type="initiator methionine" description="Removed" evidence="10">
    <location>
        <position position="1"/>
    </location>
</feature>
<comment type="catalytic activity">
    <reaction evidence="1 10">
        <text>D-fructose 6-phosphate + L-glutamine = D-glucosamine 6-phosphate + L-glutamate</text>
        <dbReference type="Rhea" id="RHEA:13237"/>
        <dbReference type="ChEBI" id="CHEBI:29985"/>
        <dbReference type="ChEBI" id="CHEBI:58359"/>
        <dbReference type="ChEBI" id="CHEBI:58725"/>
        <dbReference type="ChEBI" id="CHEBI:61527"/>
        <dbReference type="EC" id="2.6.1.16"/>
    </reaction>
</comment>
<dbReference type="FunFam" id="3.60.20.10:FF:000006">
    <property type="entry name" value="Glutamine--fructose-6-phosphate aminotransferase [isomerizing]"/>
    <property type="match status" value="1"/>
</dbReference>
<comment type="function">
    <text evidence="10">Catalyzes the first step in hexosamine metabolism, converting fructose-6P into glucosamine-6P using glutamine as a nitrogen source.</text>
</comment>
<dbReference type="CDD" id="cd05008">
    <property type="entry name" value="SIS_GlmS_GlmD_1"/>
    <property type="match status" value="1"/>
</dbReference>
<dbReference type="CDD" id="cd05009">
    <property type="entry name" value="SIS_GlmS_GlmD_2"/>
    <property type="match status" value="1"/>
</dbReference>
<feature type="domain" description="Glutamine amidotransferase type-2" evidence="11">
    <location>
        <begin position="2"/>
        <end position="229"/>
    </location>
</feature>
<dbReference type="GO" id="GO:0005975">
    <property type="term" value="P:carbohydrate metabolic process"/>
    <property type="evidence" value="ECO:0007669"/>
    <property type="project" value="UniProtKB-UniRule"/>
</dbReference>
<dbReference type="InterPro" id="IPR046348">
    <property type="entry name" value="SIS_dom_sf"/>
</dbReference>
<evidence type="ECO:0000256" key="9">
    <source>
        <dbReference type="ARBA" id="ARBA00022962"/>
    </source>
</evidence>
<dbReference type="InterPro" id="IPR047084">
    <property type="entry name" value="GFAT_N"/>
</dbReference>
<dbReference type="InterPro" id="IPR001347">
    <property type="entry name" value="SIS_dom"/>
</dbReference>
<dbReference type="GO" id="GO:0006002">
    <property type="term" value="P:fructose 6-phosphate metabolic process"/>
    <property type="evidence" value="ECO:0007669"/>
    <property type="project" value="TreeGrafter"/>
</dbReference>
<dbReference type="EC" id="2.6.1.16" evidence="3 10"/>
<organism evidence="13 14">
    <name type="scientific">Inhella inkyongensis</name>
    <dbReference type="NCBI Taxonomy" id="392593"/>
    <lineage>
        <taxon>Bacteria</taxon>
        <taxon>Pseudomonadati</taxon>
        <taxon>Pseudomonadota</taxon>
        <taxon>Betaproteobacteria</taxon>
        <taxon>Burkholderiales</taxon>
        <taxon>Sphaerotilaceae</taxon>
        <taxon>Inhella</taxon>
    </lineage>
</organism>
<dbReference type="NCBIfam" id="TIGR01135">
    <property type="entry name" value="glmS"/>
    <property type="match status" value="1"/>
</dbReference>
<dbReference type="GO" id="GO:0006487">
    <property type="term" value="P:protein N-linked glycosylation"/>
    <property type="evidence" value="ECO:0007669"/>
    <property type="project" value="TreeGrafter"/>
</dbReference>
<evidence type="ECO:0000256" key="6">
    <source>
        <dbReference type="ARBA" id="ARBA00022576"/>
    </source>
</evidence>
<dbReference type="InterPro" id="IPR035466">
    <property type="entry name" value="GlmS/AgaS_SIS"/>
</dbReference>
<comment type="caution">
    <text evidence="13">The sequence shown here is derived from an EMBL/GenBank/DDBJ whole genome shotgun (WGS) entry which is preliminary data.</text>
</comment>
<feature type="active site" description="For Fru-6P isomerization activity" evidence="10">
    <location>
        <position position="617"/>
    </location>
</feature>
<dbReference type="InterPro" id="IPR035490">
    <property type="entry name" value="GlmS/FrlB_SIS"/>
</dbReference>
<keyword evidence="7 10" id="KW-0808">Transferase</keyword>
<comment type="subunit">
    <text evidence="10">Homodimer.</text>
</comment>
<gene>
    <name evidence="10" type="primary">glmS</name>
    <name evidence="13" type="ORF">HNQ51_003704</name>
</gene>
<dbReference type="PROSITE" id="PS51278">
    <property type="entry name" value="GATASE_TYPE_2"/>
    <property type="match status" value="1"/>
</dbReference>
<dbReference type="GO" id="GO:0006047">
    <property type="term" value="P:UDP-N-acetylglucosamine metabolic process"/>
    <property type="evidence" value="ECO:0007669"/>
    <property type="project" value="TreeGrafter"/>
</dbReference>
<keyword evidence="6 10" id="KW-0032">Aminotransferase</keyword>
<dbReference type="PANTHER" id="PTHR10937">
    <property type="entry name" value="GLUCOSAMINE--FRUCTOSE-6-PHOSPHATE AMINOTRANSFERASE, ISOMERIZING"/>
    <property type="match status" value="1"/>
</dbReference>
<evidence type="ECO:0000256" key="10">
    <source>
        <dbReference type="HAMAP-Rule" id="MF_00164"/>
    </source>
</evidence>
<dbReference type="InterPro" id="IPR005855">
    <property type="entry name" value="GFAT"/>
</dbReference>
<dbReference type="RefSeq" id="WP_138855472.1">
    <property type="nucleotide sequence ID" value="NZ_CP040709.1"/>
</dbReference>
<evidence type="ECO:0000313" key="14">
    <source>
        <dbReference type="Proteomes" id="UP000554837"/>
    </source>
</evidence>
<dbReference type="Gene3D" id="3.60.20.10">
    <property type="entry name" value="Glutamine Phosphoribosylpyrophosphate, subunit 1, domain 1"/>
    <property type="match status" value="1"/>
</dbReference>
<dbReference type="HAMAP" id="MF_00164">
    <property type="entry name" value="GlmS"/>
    <property type="match status" value="1"/>
</dbReference>
<evidence type="ECO:0000256" key="2">
    <source>
        <dbReference type="ARBA" id="ARBA00004496"/>
    </source>
</evidence>
<dbReference type="AlphaFoldDB" id="A0A840SA03"/>
<dbReference type="InterPro" id="IPR017932">
    <property type="entry name" value="GATase_2_dom"/>
</dbReference>
<dbReference type="NCBIfam" id="NF001484">
    <property type="entry name" value="PRK00331.1"/>
    <property type="match status" value="1"/>
</dbReference>
<keyword evidence="5 10" id="KW-0963">Cytoplasm</keyword>
<feature type="domain" description="SIS" evidence="12">
    <location>
        <begin position="298"/>
        <end position="438"/>
    </location>
</feature>
<protein>
    <recommendedName>
        <fullName evidence="4 10">Glutamine--fructose-6-phosphate aminotransferase [isomerizing]</fullName>
        <ecNumber evidence="3 10">2.6.1.16</ecNumber>
    </recommendedName>
    <alternativeName>
        <fullName evidence="10">D-fructose-6-phosphate amidotransferase</fullName>
    </alternativeName>
    <alternativeName>
        <fullName evidence="10">GFAT</fullName>
    </alternativeName>
    <alternativeName>
        <fullName evidence="10">Glucosamine-6-phosphate synthase</fullName>
    </alternativeName>
    <alternativeName>
        <fullName evidence="10">Hexosephosphate aminotransferase</fullName>
    </alternativeName>
    <alternativeName>
        <fullName evidence="10">L-glutamine--D-fructose-6-phosphate amidotransferase</fullName>
    </alternativeName>
</protein>
<evidence type="ECO:0000256" key="4">
    <source>
        <dbReference type="ARBA" id="ARBA00016090"/>
    </source>
</evidence>
<dbReference type="FunFam" id="3.40.50.10490:FF:000001">
    <property type="entry name" value="Glutamine--fructose-6-phosphate aminotransferase [isomerizing]"/>
    <property type="match status" value="1"/>
</dbReference>
<accession>A0A840SA03</accession>
<keyword evidence="9" id="KW-0315">Glutamine amidotransferase</keyword>
<dbReference type="SUPFAM" id="SSF56235">
    <property type="entry name" value="N-terminal nucleophile aminohydrolases (Ntn hydrolases)"/>
    <property type="match status" value="1"/>
</dbReference>
<evidence type="ECO:0000256" key="1">
    <source>
        <dbReference type="ARBA" id="ARBA00001031"/>
    </source>
</evidence>
<feature type="domain" description="SIS" evidence="12">
    <location>
        <begin position="471"/>
        <end position="612"/>
    </location>
</feature>